<protein>
    <submittedName>
        <fullName evidence="2">Uncharacterized protein</fullName>
    </submittedName>
</protein>
<reference evidence="2" key="1">
    <citation type="submission" date="2009-02" db="EMBL/GenBank/DDBJ databases">
        <title>The Genome Sequence of Ajellomyces capsulatus strain G186AR.</title>
        <authorList>
            <consortium name="The Broad Institute Genome Sequencing Platform"/>
            <person name="Champion M."/>
            <person name="Cuomo C."/>
            <person name="Ma L.-J."/>
            <person name="Henn M.R."/>
            <person name="Sil A."/>
            <person name="Goldman B."/>
            <person name="Young S.K."/>
            <person name="Kodira C.D."/>
            <person name="Zeng Q."/>
            <person name="Koehrsen M."/>
            <person name="Alvarado L."/>
            <person name="Berlin A."/>
            <person name="Borenstein D."/>
            <person name="Chen Z."/>
            <person name="Engels R."/>
            <person name="Freedman E."/>
            <person name="Gellesch M."/>
            <person name="Goldberg J."/>
            <person name="Griggs A."/>
            <person name="Gujja S."/>
            <person name="Heiman D."/>
            <person name="Hepburn T."/>
            <person name="Howarth C."/>
            <person name="Jen D."/>
            <person name="Larson L."/>
            <person name="Lewis B."/>
            <person name="Mehta T."/>
            <person name="Park D."/>
            <person name="Pearson M."/>
            <person name="Roberts A."/>
            <person name="Saif S."/>
            <person name="Shea T."/>
            <person name="Shenoy N."/>
            <person name="Sisk P."/>
            <person name="Stolte C."/>
            <person name="Sykes S."/>
            <person name="Walk T."/>
            <person name="White J."/>
            <person name="Yandava C."/>
            <person name="Klein B."/>
            <person name="McEwen J.G."/>
            <person name="Puccia R."/>
            <person name="Goldman G.H."/>
            <person name="Felipe M.S."/>
            <person name="Nino-Vega G."/>
            <person name="San-Blas G."/>
            <person name="Taylor J."/>
            <person name="Mendoza L."/>
            <person name="Galagan J."/>
            <person name="Nusbaum C."/>
            <person name="Birren B."/>
        </authorList>
    </citation>
    <scope>NUCLEOTIDE SEQUENCE</scope>
    <source>
        <strain evidence="2">G186AR</strain>
    </source>
</reference>
<dbReference type="GeneID" id="69036859"/>
<name>C0NL13_AJECG</name>
<feature type="signal peptide" evidence="1">
    <location>
        <begin position="1"/>
        <end position="20"/>
    </location>
</feature>
<organism evidence="2 3">
    <name type="scientific">Ajellomyces capsulatus (strain G186AR / H82 / ATCC MYA-2454 / RMSCC 2432)</name>
    <name type="common">Darling's disease fungus</name>
    <name type="synonym">Histoplasma capsulatum</name>
    <dbReference type="NCBI Taxonomy" id="447093"/>
    <lineage>
        <taxon>Eukaryota</taxon>
        <taxon>Fungi</taxon>
        <taxon>Dikarya</taxon>
        <taxon>Ascomycota</taxon>
        <taxon>Pezizomycotina</taxon>
        <taxon>Eurotiomycetes</taxon>
        <taxon>Eurotiomycetidae</taxon>
        <taxon>Onygenales</taxon>
        <taxon>Ajellomycetaceae</taxon>
        <taxon>Histoplasma</taxon>
    </lineage>
</organism>
<feature type="chain" id="PRO_5002901264" evidence="1">
    <location>
        <begin position="21"/>
        <end position="239"/>
    </location>
</feature>
<evidence type="ECO:0000256" key="1">
    <source>
        <dbReference type="SAM" id="SignalP"/>
    </source>
</evidence>
<evidence type="ECO:0000313" key="2">
    <source>
        <dbReference type="EMBL" id="EEH08554.1"/>
    </source>
</evidence>
<dbReference type="HOGENOM" id="CLU_1160831_0_0_1"/>
<dbReference type="RefSeq" id="XP_045289035.1">
    <property type="nucleotide sequence ID" value="XM_045430892.1"/>
</dbReference>
<keyword evidence="1" id="KW-0732">Signal</keyword>
<dbReference type="EMBL" id="GG663366">
    <property type="protein sequence ID" value="EEH08554.1"/>
    <property type="molecule type" value="Genomic_DNA"/>
</dbReference>
<dbReference type="InParanoid" id="C0NL13"/>
<proteinExistence type="predicted"/>
<sequence length="239" mass="27680">MTAGIINWLLIEIFISFVKVKKHRHAWGSSSNYNNNVAGVMQDELKVKISSGEAAKFMENVEGVRLSLSNDYREVFHKRRINDQPPSPCRNFVRRDVQTRTKPILEGIEQELFDQFWTHLEKYANAQERLPLALWAKNSKTNRVWPNKWPRRYSGAPSVSRLNFWHWHCAHSFRTALATGSESSIMRHPLFLRRPEGRAVNRFYVSFQSNLKVFPGTRVRSRGDGSLALGPHSVYPSND</sequence>
<dbReference type="Proteomes" id="UP000001631">
    <property type="component" value="Unassembled WGS sequence"/>
</dbReference>
<dbReference type="AlphaFoldDB" id="C0NL13"/>
<keyword evidence="3" id="KW-1185">Reference proteome</keyword>
<evidence type="ECO:0000313" key="3">
    <source>
        <dbReference type="Proteomes" id="UP000001631"/>
    </source>
</evidence>
<gene>
    <name evidence="2" type="ORF">HCBG_03843</name>
</gene>
<accession>C0NL13</accession>